<evidence type="ECO:0008006" key="3">
    <source>
        <dbReference type="Google" id="ProtNLM"/>
    </source>
</evidence>
<evidence type="ECO:0000313" key="1">
    <source>
        <dbReference type="EMBL" id="SDC28754.1"/>
    </source>
</evidence>
<name>A0A1G6KCR7_9BACT</name>
<organism evidence="1 2">
    <name type="scientific">Williamwhitmania taraxaci</name>
    <dbReference type="NCBI Taxonomy" id="1640674"/>
    <lineage>
        <taxon>Bacteria</taxon>
        <taxon>Pseudomonadati</taxon>
        <taxon>Bacteroidota</taxon>
        <taxon>Bacteroidia</taxon>
        <taxon>Bacteroidales</taxon>
        <taxon>Williamwhitmaniaceae</taxon>
        <taxon>Williamwhitmania</taxon>
    </lineage>
</organism>
<proteinExistence type="predicted"/>
<sequence>MKNSLIVLALLLLVGCNQQRSVVGLPRHKAVERIKIGMPLQKAVEKASGKGIVVEKAIIPAYEGEPAQVEYRAFEGKKLLYTFNAGPNGASLNTVFRIVIYDPKYTTPEGISVGNTVKDLRKSSKLKAADFNQDDGLYITASSFDGGFLLNLDTSKDYSGFDYVKPTVASLPNELTVKAIVLF</sequence>
<dbReference type="Proteomes" id="UP000199452">
    <property type="component" value="Unassembled WGS sequence"/>
</dbReference>
<dbReference type="RefSeq" id="WP_125869807.1">
    <property type="nucleotide sequence ID" value="NZ_FMYP01000024.1"/>
</dbReference>
<accession>A0A1G6KCR7</accession>
<dbReference type="PROSITE" id="PS51257">
    <property type="entry name" value="PROKAR_LIPOPROTEIN"/>
    <property type="match status" value="1"/>
</dbReference>
<evidence type="ECO:0000313" key="2">
    <source>
        <dbReference type="Proteomes" id="UP000199452"/>
    </source>
</evidence>
<gene>
    <name evidence="1" type="ORF">SAMN05216323_102430</name>
</gene>
<dbReference type="AlphaFoldDB" id="A0A1G6KCR7"/>
<protein>
    <recommendedName>
        <fullName evidence="3">Lipoprotein</fullName>
    </recommendedName>
</protein>
<dbReference type="EMBL" id="FMYP01000024">
    <property type="protein sequence ID" value="SDC28754.1"/>
    <property type="molecule type" value="Genomic_DNA"/>
</dbReference>
<keyword evidence="2" id="KW-1185">Reference proteome</keyword>
<reference evidence="1 2" key="1">
    <citation type="submission" date="2016-09" db="EMBL/GenBank/DDBJ databases">
        <authorList>
            <person name="Capua I."/>
            <person name="De Benedictis P."/>
            <person name="Joannis T."/>
            <person name="Lombin L.H."/>
            <person name="Cattoli G."/>
        </authorList>
    </citation>
    <scope>NUCLEOTIDE SEQUENCE [LARGE SCALE GENOMIC DNA]</scope>
    <source>
        <strain evidence="1 2">A7P-90m</strain>
    </source>
</reference>
<dbReference type="OrthoDB" id="978892at2"/>